<dbReference type="CDD" id="cd06261">
    <property type="entry name" value="TM_PBP2"/>
    <property type="match status" value="1"/>
</dbReference>
<dbReference type="SUPFAM" id="SSF161098">
    <property type="entry name" value="MetI-like"/>
    <property type="match status" value="1"/>
</dbReference>
<accession>A0A919CRM9</accession>
<evidence type="ECO:0000313" key="11">
    <source>
        <dbReference type="Proteomes" id="UP000630353"/>
    </source>
</evidence>
<feature type="domain" description="ABC transmembrane type-1" evidence="9">
    <location>
        <begin position="81"/>
        <end position="288"/>
    </location>
</feature>
<organism evidence="10 11">
    <name type="scientific">Thalassobaculum fulvum</name>
    <dbReference type="NCBI Taxonomy" id="1633335"/>
    <lineage>
        <taxon>Bacteria</taxon>
        <taxon>Pseudomonadati</taxon>
        <taxon>Pseudomonadota</taxon>
        <taxon>Alphaproteobacteria</taxon>
        <taxon>Rhodospirillales</taxon>
        <taxon>Thalassobaculaceae</taxon>
        <taxon>Thalassobaculum</taxon>
    </lineage>
</organism>
<protein>
    <submittedName>
        <fullName evidence="10">ABC transporter permease</fullName>
    </submittedName>
</protein>
<dbReference type="Gene3D" id="1.10.3720.10">
    <property type="entry name" value="MetI-like"/>
    <property type="match status" value="1"/>
</dbReference>
<feature type="transmembrane region" description="Helical" evidence="8">
    <location>
        <begin position="212"/>
        <end position="234"/>
    </location>
</feature>
<dbReference type="Proteomes" id="UP000630353">
    <property type="component" value="Unassembled WGS sequence"/>
</dbReference>
<feature type="transmembrane region" description="Helical" evidence="8">
    <location>
        <begin position="85"/>
        <end position="106"/>
    </location>
</feature>
<evidence type="ECO:0000313" key="10">
    <source>
        <dbReference type="EMBL" id="GHD60404.1"/>
    </source>
</evidence>
<evidence type="ECO:0000256" key="4">
    <source>
        <dbReference type="ARBA" id="ARBA00022475"/>
    </source>
</evidence>
<comment type="caution">
    <text evidence="10">The sequence shown here is derived from an EMBL/GenBank/DDBJ whole genome shotgun (WGS) entry which is preliminary data.</text>
</comment>
<dbReference type="GO" id="GO:0055085">
    <property type="term" value="P:transmembrane transport"/>
    <property type="evidence" value="ECO:0007669"/>
    <property type="project" value="InterPro"/>
</dbReference>
<feature type="transmembrane region" description="Helical" evidence="8">
    <location>
        <begin position="118"/>
        <end position="136"/>
    </location>
</feature>
<evidence type="ECO:0000256" key="2">
    <source>
        <dbReference type="ARBA" id="ARBA00007069"/>
    </source>
</evidence>
<evidence type="ECO:0000256" key="8">
    <source>
        <dbReference type="RuleBase" id="RU363032"/>
    </source>
</evidence>
<proteinExistence type="inferred from homology"/>
<comment type="similarity">
    <text evidence="2">Belongs to the binding-protein-dependent transport system permease family. CysTW subfamily.</text>
</comment>
<dbReference type="InterPro" id="IPR035906">
    <property type="entry name" value="MetI-like_sf"/>
</dbReference>
<evidence type="ECO:0000256" key="6">
    <source>
        <dbReference type="ARBA" id="ARBA00022989"/>
    </source>
</evidence>
<feature type="transmembrane region" description="Helical" evidence="8">
    <location>
        <begin position="267"/>
        <end position="287"/>
    </location>
</feature>
<dbReference type="PANTHER" id="PTHR42929:SF1">
    <property type="entry name" value="INNER MEMBRANE ABC TRANSPORTER PERMEASE PROTEIN YDCU-RELATED"/>
    <property type="match status" value="1"/>
</dbReference>
<name>A0A919CRM9_9PROT</name>
<gene>
    <name evidence="10" type="ORF">GCM10017083_46210</name>
</gene>
<evidence type="ECO:0000256" key="5">
    <source>
        <dbReference type="ARBA" id="ARBA00022692"/>
    </source>
</evidence>
<evidence type="ECO:0000256" key="7">
    <source>
        <dbReference type="ARBA" id="ARBA00023136"/>
    </source>
</evidence>
<keyword evidence="3 8" id="KW-0813">Transport</keyword>
<sequence>MKASGPGGAGRGILWRRLVADDGPGRLLFYLPAVFMTVFFLVPLGLTLVWSVFERTMFWMKPGFTLAAYGDFFLSGRIDSFLNSVQSGLATVALAFALGFPIAVFVRRSLPPAAQHKAVLLFILPFMISEVIRLFALRPVLGRNGIINDALIGSGLIDAPLDWLIFTPTGVVIGEVLSFLPFMVFCGFLAMEGVPDYVFELCSDLGSGVVRTFVRVIVPLAAPGIFAATLFIFVNSLGLFLVPDLLGGPGAANAGTLVVNAISALDFPLAMAIAAVMVAMMIVLLLIGHRLFDITRILQPYR</sequence>
<dbReference type="Pfam" id="PF00528">
    <property type="entry name" value="BPD_transp_1"/>
    <property type="match status" value="1"/>
</dbReference>
<feature type="transmembrane region" description="Helical" evidence="8">
    <location>
        <begin position="27"/>
        <end position="53"/>
    </location>
</feature>
<evidence type="ECO:0000256" key="1">
    <source>
        <dbReference type="ARBA" id="ARBA00004651"/>
    </source>
</evidence>
<feature type="transmembrane region" description="Helical" evidence="8">
    <location>
        <begin position="163"/>
        <end position="191"/>
    </location>
</feature>
<reference evidence="10" key="1">
    <citation type="journal article" date="2014" name="Int. J. Syst. Evol. Microbiol.">
        <title>Complete genome sequence of Corynebacterium casei LMG S-19264T (=DSM 44701T), isolated from a smear-ripened cheese.</title>
        <authorList>
            <consortium name="US DOE Joint Genome Institute (JGI-PGF)"/>
            <person name="Walter F."/>
            <person name="Albersmeier A."/>
            <person name="Kalinowski J."/>
            <person name="Ruckert C."/>
        </authorList>
    </citation>
    <scope>NUCLEOTIDE SEQUENCE</scope>
    <source>
        <strain evidence="10">KCTC 42651</strain>
    </source>
</reference>
<dbReference type="AlphaFoldDB" id="A0A919CRM9"/>
<dbReference type="PROSITE" id="PS50928">
    <property type="entry name" value="ABC_TM1"/>
    <property type="match status" value="1"/>
</dbReference>
<keyword evidence="11" id="KW-1185">Reference proteome</keyword>
<dbReference type="InterPro" id="IPR000515">
    <property type="entry name" value="MetI-like"/>
</dbReference>
<reference evidence="10" key="2">
    <citation type="submission" date="2020-09" db="EMBL/GenBank/DDBJ databases">
        <authorList>
            <person name="Sun Q."/>
            <person name="Kim S."/>
        </authorList>
    </citation>
    <scope>NUCLEOTIDE SEQUENCE</scope>
    <source>
        <strain evidence="10">KCTC 42651</strain>
    </source>
</reference>
<dbReference type="PANTHER" id="PTHR42929">
    <property type="entry name" value="INNER MEMBRANE ABC TRANSPORTER PERMEASE PROTEIN YDCU-RELATED-RELATED"/>
    <property type="match status" value="1"/>
</dbReference>
<evidence type="ECO:0000256" key="3">
    <source>
        <dbReference type="ARBA" id="ARBA00022448"/>
    </source>
</evidence>
<keyword evidence="5 8" id="KW-0812">Transmembrane</keyword>
<dbReference type="GO" id="GO:0005886">
    <property type="term" value="C:plasma membrane"/>
    <property type="evidence" value="ECO:0007669"/>
    <property type="project" value="UniProtKB-SubCell"/>
</dbReference>
<comment type="subcellular location">
    <subcellularLocation>
        <location evidence="1 8">Cell membrane</location>
        <topology evidence="1 8">Multi-pass membrane protein</topology>
    </subcellularLocation>
</comment>
<keyword evidence="7 8" id="KW-0472">Membrane</keyword>
<keyword evidence="6 8" id="KW-1133">Transmembrane helix</keyword>
<evidence type="ECO:0000259" key="9">
    <source>
        <dbReference type="PROSITE" id="PS50928"/>
    </source>
</evidence>
<dbReference type="EMBL" id="BMZS01000012">
    <property type="protein sequence ID" value="GHD60404.1"/>
    <property type="molecule type" value="Genomic_DNA"/>
</dbReference>
<keyword evidence="4" id="KW-1003">Cell membrane</keyword>